<dbReference type="GO" id="GO:0015031">
    <property type="term" value="P:protein transport"/>
    <property type="evidence" value="ECO:0007669"/>
    <property type="project" value="TreeGrafter"/>
</dbReference>
<dbReference type="Pfam" id="PF02752">
    <property type="entry name" value="Arrestin_C"/>
    <property type="match status" value="1"/>
</dbReference>
<dbReference type="SMART" id="SM01017">
    <property type="entry name" value="Arrestin_C"/>
    <property type="match status" value="1"/>
</dbReference>
<dbReference type="GO" id="GO:0005737">
    <property type="term" value="C:cytoplasm"/>
    <property type="evidence" value="ECO:0007669"/>
    <property type="project" value="TreeGrafter"/>
</dbReference>
<comment type="caution">
    <text evidence="5">The sequence shown here is derived from an EMBL/GenBank/DDBJ whole genome shotgun (WGS) entry which is preliminary data.</text>
</comment>
<evidence type="ECO:0000256" key="2">
    <source>
        <dbReference type="ARBA" id="ARBA00022606"/>
    </source>
</evidence>
<keyword evidence="6" id="KW-1185">Reference proteome</keyword>
<evidence type="ECO:0000313" key="6">
    <source>
        <dbReference type="Proteomes" id="UP000786811"/>
    </source>
</evidence>
<dbReference type="SUPFAM" id="SSF81296">
    <property type="entry name" value="E set domains"/>
    <property type="match status" value="2"/>
</dbReference>
<dbReference type="Proteomes" id="UP000786811">
    <property type="component" value="Unassembled WGS sequence"/>
</dbReference>
<dbReference type="InterPro" id="IPR014756">
    <property type="entry name" value="Ig_E-set"/>
</dbReference>
<dbReference type="OrthoDB" id="2333384at2759"/>
<name>A0A8J2H503_COTCN</name>
<accession>A0A8J2H503</accession>
<evidence type="ECO:0000256" key="1">
    <source>
        <dbReference type="ARBA" id="ARBA00005298"/>
    </source>
</evidence>
<dbReference type="AlphaFoldDB" id="A0A8J2H503"/>
<evidence type="ECO:0000259" key="4">
    <source>
        <dbReference type="SMART" id="SM01017"/>
    </source>
</evidence>
<keyword evidence="2" id="KW-0716">Sensory transduction</keyword>
<feature type="domain" description="Arrestin C-terminal-like" evidence="4">
    <location>
        <begin position="178"/>
        <end position="311"/>
    </location>
</feature>
<dbReference type="InterPro" id="IPR014752">
    <property type="entry name" value="Arrestin-like_C"/>
</dbReference>
<evidence type="ECO:0000256" key="3">
    <source>
        <dbReference type="SAM" id="MobiDB-lite"/>
    </source>
</evidence>
<proteinExistence type="inferred from homology"/>
<dbReference type="Gene3D" id="2.60.40.640">
    <property type="match status" value="2"/>
</dbReference>
<sequence length="426" mass="47471">MGLNDFRIVFDNPWSTYYPGQTVTGRVIVVLDAVKKVRGITVKVKGEANVCWATDRQELNNEGKYDNETQTVTGHEEYFNMEYYLLGSPSGSEIELPIGEHSYPFQCPLPPNLPSSFEHDHGYVRYTVKASIDRPWKFDHQVKIAFTVVSNFDLNKEARALEPVNLEMSKTFCCLCCGSPPLKVNIMMPVKGYVPGQAMMIRVNVENHSGIVVDTIKLILRKIVTFKANNPRFETKTEKIMIAEVSKGPVEGNATSDYQQKLDIPPLPPSNLTNCGIIDLEYNLKIEACVAGWYHRNLKQNMLVFIGTIPLASYQNSVMPPTSPSKVPMPGNPGADPTYGGYPSGYPEFSPDNGNPAPPSAPPDYNSDSPAQLQTNHNTYPNLPPPAYEEYGWSIRSIRDAGESDQVMGLRGHYAPRYPKWDSPGD</sequence>
<comment type="similarity">
    <text evidence="1">Belongs to the arrestin family.</text>
</comment>
<evidence type="ECO:0000313" key="5">
    <source>
        <dbReference type="EMBL" id="CAG5073646.1"/>
    </source>
</evidence>
<feature type="compositionally biased region" description="Polar residues" evidence="3">
    <location>
        <begin position="366"/>
        <end position="381"/>
    </location>
</feature>
<dbReference type="PANTHER" id="PTHR11188">
    <property type="entry name" value="ARRESTIN DOMAIN CONTAINING PROTEIN"/>
    <property type="match status" value="1"/>
</dbReference>
<gene>
    <name evidence="5" type="ORF">HICCMSTLAB_LOCUS540</name>
</gene>
<reference evidence="5" key="1">
    <citation type="submission" date="2021-04" db="EMBL/GenBank/DDBJ databases">
        <authorList>
            <person name="Chebbi M.A.C M."/>
        </authorList>
    </citation>
    <scope>NUCLEOTIDE SEQUENCE</scope>
</reference>
<dbReference type="InterPro" id="IPR011022">
    <property type="entry name" value="Arrestin_C-like"/>
</dbReference>
<protein>
    <submittedName>
        <fullName evidence="5">Similar to arrd-17: Arrestin domain-containing protein 17 (Caenorhabditis elegans)</fullName>
    </submittedName>
</protein>
<dbReference type="InterPro" id="IPR011021">
    <property type="entry name" value="Arrestin-like_N"/>
</dbReference>
<dbReference type="Pfam" id="PF00339">
    <property type="entry name" value="Arrestin_N"/>
    <property type="match status" value="1"/>
</dbReference>
<organism evidence="5 6">
    <name type="scientific">Cotesia congregata</name>
    <name type="common">Parasitoid wasp</name>
    <name type="synonym">Apanteles congregatus</name>
    <dbReference type="NCBI Taxonomy" id="51543"/>
    <lineage>
        <taxon>Eukaryota</taxon>
        <taxon>Metazoa</taxon>
        <taxon>Ecdysozoa</taxon>
        <taxon>Arthropoda</taxon>
        <taxon>Hexapoda</taxon>
        <taxon>Insecta</taxon>
        <taxon>Pterygota</taxon>
        <taxon>Neoptera</taxon>
        <taxon>Endopterygota</taxon>
        <taxon>Hymenoptera</taxon>
        <taxon>Apocrita</taxon>
        <taxon>Ichneumonoidea</taxon>
        <taxon>Braconidae</taxon>
        <taxon>Microgastrinae</taxon>
        <taxon>Cotesia</taxon>
    </lineage>
</organism>
<dbReference type="EMBL" id="CAJNRD030001114">
    <property type="protein sequence ID" value="CAG5073646.1"/>
    <property type="molecule type" value="Genomic_DNA"/>
</dbReference>
<dbReference type="InterPro" id="IPR050357">
    <property type="entry name" value="Arrestin_domain-protein"/>
</dbReference>
<feature type="region of interest" description="Disordered" evidence="3">
    <location>
        <begin position="320"/>
        <end position="385"/>
    </location>
</feature>
<dbReference type="PANTHER" id="PTHR11188:SF176">
    <property type="entry name" value="ARRESTIN DOMAIN-CONTAINING PROTEIN 1"/>
    <property type="match status" value="1"/>
</dbReference>